<feature type="transmembrane region" description="Helical" evidence="10">
    <location>
        <begin position="49"/>
        <end position="68"/>
    </location>
</feature>
<dbReference type="InterPro" id="IPR003439">
    <property type="entry name" value="ABC_transporter-like_ATP-bd"/>
</dbReference>
<evidence type="ECO:0000256" key="7">
    <source>
        <dbReference type="ARBA" id="ARBA00022989"/>
    </source>
</evidence>
<dbReference type="GO" id="GO:0005886">
    <property type="term" value="C:plasma membrane"/>
    <property type="evidence" value="ECO:0007669"/>
    <property type="project" value="UniProtKB-SubCell"/>
</dbReference>
<evidence type="ECO:0000256" key="9">
    <source>
        <dbReference type="ARBA" id="ARBA00061644"/>
    </source>
</evidence>
<evidence type="ECO:0000259" key="11">
    <source>
        <dbReference type="PROSITE" id="PS50893"/>
    </source>
</evidence>
<dbReference type="InterPro" id="IPR039421">
    <property type="entry name" value="Type_1_exporter"/>
</dbReference>
<evidence type="ECO:0000256" key="3">
    <source>
        <dbReference type="ARBA" id="ARBA00022475"/>
    </source>
</evidence>
<evidence type="ECO:0000256" key="5">
    <source>
        <dbReference type="ARBA" id="ARBA00022741"/>
    </source>
</evidence>
<dbReference type="FunFam" id="3.40.50.300:FF:000299">
    <property type="entry name" value="ABC transporter ATP-binding protein/permease"/>
    <property type="match status" value="1"/>
</dbReference>
<dbReference type="SUPFAM" id="SSF90123">
    <property type="entry name" value="ABC transporter transmembrane region"/>
    <property type="match status" value="1"/>
</dbReference>
<evidence type="ECO:0000256" key="2">
    <source>
        <dbReference type="ARBA" id="ARBA00022448"/>
    </source>
</evidence>
<dbReference type="InterPro" id="IPR003593">
    <property type="entry name" value="AAA+_ATPase"/>
</dbReference>
<dbReference type="PROSITE" id="PS50893">
    <property type="entry name" value="ABC_TRANSPORTER_2"/>
    <property type="match status" value="1"/>
</dbReference>
<dbReference type="STRING" id="399497.BW733_03400"/>
<dbReference type="GO" id="GO:0005524">
    <property type="term" value="F:ATP binding"/>
    <property type="evidence" value="ECO:0007669"/>
    <property type="project" value="UniProtKB-KW"/>
</dbReference>
<dbReference type="CDD" id="cd18546">
    <property type="entry name" value="ABC_6TM_Rv0194_D2_like"/>
    <property type="match status" value="1"/>
</dbReference>
<dbReference type="GO" id="GO:0015421">
    <property type="term" value="F:ABC-type oligopeptide transporter activity"/>
    <property type="evidence" value="ECO:0007669"/>
    <property type="project" value="TreeGrafter"/>
</dbReference>
<evidence type="ECO:0000256" key="8">
    <source>
        <dbReference type="ARBA" id="ARBA00023136"/>
    </source>
</evidence>
<evidence type="ECO:0000313" key="13">
    <source>
        <dbReference type="EMBL" id="AQP50022.1"/>
    </source>
</evidence>
<organism evidence="13 14">
    <name type="scientific">Tessaracoccus flavescens</name>
    <dbReference type="NCBI Taxonomy" id="399497"/>
    <lineage>
        <taxon>Bacteria</taxon>
        <taxon>Bacillati</taxon>
        <taxon>Actinomycetota</taxon>
        <taxon>Actinomycetes</taxon>
        <taxon>Propionibacteriales</taxon>
        <taxon>Propionibacteriaceae</taxon>
        <taxon>Tessaracoccus</taxon>
    </lineage>
</organism>
<dbReference type="EMBL" id="CP019607">
    <property type="protein sequence ID" value="AQP50022.1"/>
    <property type="molecule type" value="Genomic_DNA"/>
</dbReference>
<dbReference type="PANTHER" id="PTHR43394">
    <property type="entry name" value="ATP-DEPENDENT PERMEASE MDL1, MITOCHONDRIAL"/>
    <property type="match status" value="1"/>
</dbReference>
<sequence length="609" mass="67200">MTTQTPEQEREDPTAAWRGVKQDIDEERAAGVGLRGPSRRLLVELLRPYKWWLIFLIGVVVVEAAARLSIPLLVQRVLDDGLTGDTSVLWTSLSLMGLAILAQVLTRVTFLRRTGRIGNAILLDLRRRLFTKFQRLDIGFHDKYTSGRAVSRMTSDVEAVQELVLQGIDVVVISVLTILGATVIMLSLDWRLALVAFATYPLLWLLMRWFVKASTRAFRAVRTYSAIVIVQFIETMTGIKAVQAFRREPRSAEIFEDVALQYRDRNVTAMRTFARAMPGIQLIGNLGIVLVVLVGGWLAVGGDVSIGVMAAFVMYLRMFFDPIQDLGQFVSTLQSALTALEKVSSVMEERPKVDDPAEPVAMPEARGRIEFDGVRFGYLDDTTVLPGLDLDLAAGSRVALVGTTGAGKTTIAKLIARFYDPQRGSVRLDGVDVRDLDDDTLRRHVTLLTQENFIFGGSIADNIAFGRPEATREEIVNAARTVGADSFIEQMPKGYDTDTGKRGSRLSAGQRQLIAFSRVVLADPRVLILDEATSSLDIPTERLVQRALSTILADRTAIIIAHRLSTVEIADRVLVLQHGEVVEDGEPSTLVAGEGRYADLHRAWIASLA</sequence>
<evidence type="ECO:0000256" key="4">
    <source>
        <dbReference type="ARBA" id="ARBA00022692"/>
    </source>
</evidence>
<reference evidence="13 14" key="1">
    <citation type="journal article" date="2008" name="Int. J. Syst. Evol. Microbiol.">
        <title>Tessaracoccus flavescens sp. nov., isolated from marine sediment.</title>
        <authorList>
            <person name="Lee D.W."/>
            <person name="Lee S.D."/>
        </authorList>
    </citation>
    <scope>NUCLEOTIDE SEQUENCE [LARGE SCALE GENOMIC DNA]</scope>
    <source>
        <strain evidence="13 14">SST-39T</strain>
    </source>
</reference>
<keyword evidence="4 10" id="KW-0812">Transmembrane</keyword>
<dbReference type="InterPro" id="IPR036640">
    <property type="entry name" value="ABC1_TM_sf"/>
</dbReference>
<dbReference type="SMART" id="SM00382">
    <property type="entry name" value="AAA"/>
    <property type="match status" value="1"/>
</dbReference>
<evidence type="ECO:0000256" key="10">
    <source>
        <dbReference type="SAM" id="Phobius"/>
    </source>
</evidence>
<dbReference type="OrthoDB" id="9806127at2"/>
<protein>
    <submittedName>
        <fullName evidence="13">ABC transporter</fullName>
    </submittedName>
</protein>
<evidence type="ECO:0000256" key="1">
    <source>
        <dbReference type="ARBA" id="ARBA00004651"/>
    </source>
</evidence>
<keyword evidence="3" id="KW-1003">Cell membrane</keyword>
<keyword evidence="2" id="KW-0813">Transport</keyword>
<dbReference type="KEGG" id="tfa:BW733_03400"/>
<feature type="domain" description="ABC transmembrane type-1" evidence="12">
    <location>
        <begin position="54"/>
        <end position="335"/>
    </location>
</feature>
<comment type="similarity">
    <text evidence="9">Belongs to the ABC transporter superfamily. Lipid exporter (TC 3.A.1.106) family.</text>
</comment>
<comment type="subcellular location">
    <subcellularLocation>
        <location evidence="1">Cell membrane</location>
        <topology evidence="1">Multi-pass membrane protein</topology>
    </subcellularLocation>
</comment>
<evidence type="ECO:0000259" key="12">
    <source>
        <dbReference type="PROSITE" id="PS50929"/>
    </source>
</evidence>
<dbReference type="PROSITE" id="PS00211">
    <property type="entry name" value="ABC_TRANSPORTER_1"/>
    <property type="match status" value="1"/>
</dbReference>
<dbReference type="Pfam" id="PF00005">
    <property type="entry name" value="ABC_tran"/>
    <property type="match status" value="1"/>
</dbReference>
<dbReference type="PROSITE" id="PS50929">
    <property type="entry name" value="ABC_TM1F"/>
    <property type="match status" value="1"/>
</dbReference>
<evidence type="ECO:0000256" key="6">
    <source>
        <dbReference type="ARBA" id="ARBA00022840"/>
    </source>
</evidence>
<dbReference type="InterPro" id="IPR027417">
    <property type="entry name" value="P-loop_NTPase"/>
</dbReference>
<feature type="transmembrane region" description="Helical" evidence="10">
    <location>
        <begin position="280"/>
        <end position="298"/>
    </location>
</feature>
<feature type="transmembrane region" description="Helical" evidence="10">
    <location>
        <begin position="88"/>
        <end position="106"/>
    </location>
</feature>
<feature type="transmembrane region" description="Helical" evidence="10">
    <location>
        <begin position="192"/>
        <end position="211"/>
    </location>
</feature>
<keyword evidence="6" id="KW-0067">ATP-binding</keyword>
<dbReference type="PANTHER" id="PTHR43394:SF1">
    <property type="entry name" value="ATP-BINDING CASSETTE SUB-FAMILY B MEMBER 10, MITOCHONDRIAL"/>
    <property type="match status" value="1"/>
</dbReference>
<evidence type="ECO:0000313" key="14">
    <source>
        <dbReference type="Proteomes" id="UP000188235"/>
    </source>
</evidence>
<dbReference type="InterPro" id="IPR011527">
    <property type="entry name" value="ABC1_TM_dom"/>
</dbReference>
<name>A0A1Q2CV80_9ACTN</name>
<dbReference type="RefSeq" id="WP_077347893.1">
    <property type="nucleotide sequence ID" value="NZ_CP019607.1"/>
</dbReference>
<dbReference type="Pfam" id="PF00664">
    <property type="entry name" value="ABC_membrane"/>
    <property type="match status" value="1"/>
</dbReference>
<dbReference type="Gene3D" id="1.20.1560.10">
    <property type="entry name" value="ABC transporter type 1, transmembrane domain"/>
    <property type="match status" value="1"/>
</dbReference>
<dbReference type="Proteomes" id="UP000188235">
    <property type="component" value="Chromosome"/>
</dbReference>
<feature type="domain" description="ABC transporter" evidence="11">
    <location>
        <begin position="369"/>
        <end position="603"/>
    </location>
</feature>
<keyword evidence="8 10" id="KW-0472">Membrane</keyword>
<keyword evidence="14" id="KW-1185">Reference proteome</keyword>
<accession>A0A1Q2CV80</accession>
<proteinExistence type="inferred from homology"/>
<keyword evidence="7 10" id="KW-1133">Transmembrane helix</keyword>
<feature type="transmembrane region" description="Helical" evidence="10">
    <location>
        <begin position="163"/>
        <end position="186"/>
    </location>
</feature>
<dbReference type="InterPro" id="IPR017871">
    <property type="entry name" value="ABC_transporter-like_CS"/>
</dbReference>
<dbReference type="GO" id="GO:0016887">
    <property type="term" value="F:ATP hydrolysis activity"/>
    <property type="evidence" value="ECO:0007669"/>
    <property type="project" value="InterPro"/>
</dbReference>
<keyword evidence="5" id="KW-0547">Nucleotide-binding</keyword>
<dbReference type="SUPFAM" id="SSF52540">
    <property type="entry name" value="P-loop containing nucleoside triphosphate hydrolases"/>
    <property type="match status" value="1"/>
</dbReference>
<dbReference type="Gene3D" id="3.40.50.300">
    <property type="entry name" value="P-loop containing nucleotide triphosphate hydrolases"/>
    <property type="match status" value="1"/>
</dbReference>
<gene>
    <name evidence="13" type="ORF">BW733_03400</name>
</gene>
<dbReference type="AlphaFoldDB" id="A0A1Q2CV80"/>